<gene>
    <name evidence="12" type="ORF">UFOPK1433_00648</name>
    <name evidence="13" type="ORF">UFOPK1843_01100</name>
</gene>
<dbReference type="EC" id="3.5.4.33" evidence="4"/>
<reference evidence="13" key="1">
    <citation type="submission" date="2020-05" db="EMBL/GenBank/DDBJ databases">
        <authorList>
            <person name="Chiriac C."/>
            <person name="Salcher M."/>
            <person name="Ghai R."/>
            <person name="Kavagutti S V."/>
        </authorList>
    </citation>
    <scope>NUCLEOTIDE SEQUENCE</scope>
</reference>
<proteinExistence type="inferred from homology"/>
<comment type="similarity">
    <text evidence="2">Belongs to the cytidine and deoxycytidylate deaminase family. ADAT2 subfamily.</text>
</comment>
<organism evidence="13">
    <name type="scientific">freshwater metagenome</name>
    <dbReference type="NCBI Taxonomy" id="449393"/>
    <lineage>
        <taxon>unclassified sequences</taxon>
        <taxon>metagenomes</taxon>
        <taxon>ecological metagenomes</taxon>
    </lineage>
</organism>
<dbReference type="PROSITE" id="PS51747">
    <property type="entry name" value="CYT_DCMP_DEAMINASES_2"/>
    <property type="match status" value="1"/>
</dbReference>
<evidence type="ECO:0000256" key="7">
    <source>
        <dbReference type="ARBA" id="ARBA00022723"/>
    </source>
</evidence>
<evidence type="ECO:0000256" key="10">
    <source>
        <dbReference type="ARBA" id="ARBA00048045"/>
    </source>
</evidence>
<keyword evidence="7" id="KW-0479">Metal-binding</keyword>
<comment type="cofactor">
    <cofactor evidence="1">
        <name>Zn(2+)</name>
        <dbReference type="ChEBI" id="CHEBI:29105"/>
    </cofactor>
</comment>
<keyword evidence="9" id="KW-0862">Zinc</keyword>
<evidence type="ECO:0000256" key="8">
    <source>
        <dbReference type="ARBA" id="ARBA00022801"/>
    </source>
</evidence>
<dbReference type="InterPro" id="IPR016192">
    <property type="entry name" value="APOBEC/CMP_deaminase_Zn-bd"/>
</dbReference>
<keyword evidence="8" id="KW-0378">Hydrolase</keyword>
<dbReference type="Gene3D" id="3.40.140.10">
    <property type="entry name" value="Cytidine Deaminase, domain 2"/>
    <property type="match status" value="1"/>
</dbReference>
<name>A0A6J6HWN0_9ZZZZ</name>
<evidence type="ECO:0000256" key="6">
    <source>
        <dbReference type="ARBA" id="ARBA00022694"/>
    </source>
</evidence>
<evidence type="ECO:0000256" key="5">
    <source>
        <dbReference type="ARBA" id="ARBA00019216"/>
    </source>
</evidence>
<comment type="catalytic activity">
    <reaction evidence="10">
        <text>adenosine(34) in tRNA + H2O + H(+) = inosine(34) in tRNA + NH4(+)</text>
        <dbReference type="Rhea" id="RHEA:43168"/>
        <dbReference type="Rhea" id="RHEA-COMP:10373"/>
        <dbReference type="Rhea" id="RHEA-COMP:10374"/>
        <dbReference type="ChEBI" id="CHEBI:15377"/>
        <dbReference type="ChEBI" id="CHEBI:15378"/>
        <dbReference type="ChEBI" id="CHEBI:28938"/>
        <dbReference type="ChEBI" id="CHEBI:74411"/>
        <dbReference type="ChEBI" id="CHEBI:82852"/>
        <dbReference type="EC" id="3.5.4.33"/>
    </reaction>
</comment>
<dbReference type="GO" id="GO:0008270">
    <property type="term" value="F:zinc ion binding"/>
    <property type="evidence" value="ECO:0007669"/>
    <property type="project" value="InterPro"/>
</dbReference>
<evidence type="ECO:0000256" key="9">
    <source>
        <dbReference type="ARBA" id="ARBA00022833"/>
    </source>
</evidence>
<sequence>MSSKWDLVMREALALAHLASSSSGDVPVGAVLVDPDGTVVAVGKNERELSGDPTAHAEVVAIRAAAALNANWHLNDLTLVVTLEPCAMCAGAIQASRIGRVVFGAWDERVGAAGSRYDLLRDARLGAAVEVIAGVLEDECASVLRQFFEERRISGSK</sequence>
<dbReference type="EMBL" id="CAEZUR010000113">
    <property type="protein sequence ID" value="CAB4615554.1"/>
    <property type="molecule type" value="Genomic_DNA"/>
</dbReference>
<accession>A0A6J6HWN0</accession>
<protein>
    <recommendedName>
        <fullName evidence="5">tRNA-specific adenosine deaminase 2</fullName>
        <ecNumber evidence="4">3.5.4.33</ecNumber>
    </recommendedName>
</protein>
<dbReference type="CDD" id="cd01285">
    <property type="entry name" value="nucleoside_deaminase"/>
    <property type="match status" value="1"/>
</dbReference>
<dbReference type="InterPro" id="IPR002125">
    <property type="entry name" value="CMP_dCMP_dom"/>
</dbReference>
<evidence type="ECO:0000256" key="3">
    <source>
        <dbReference type="ARBA" id="ARBA00011738"/>
    </source>
</evidence>
<keyword evidence="6" id="KW-0819">tRNA processing</keyword>
<dbReference type="PROSITE" id="PS00903">
    <property type="entry name" value="CYT_DCMP_DEAMINASES_1"/>
    <property type="match status" value="1"/>
</dbReference>
<dbReference type="SUPFAM" id="SSF53927">
    <property type="entry name" value="Cytidine deaminase-like"/>
    <property type="match status" value="1"/>
</dbReference>
<dbReference type="PANTHER" id="PTHR11079:SF202">
    <property type="entry name" value="TRNA-SPECIFIC ADENOSINE DEAMINASE"/>
    <property type="match status" value="1"/>
</dbReference>
<dbReference type="Pfam" id="PF00383">
    <property type="entry name" value="dCMP_cyt_deam_1"/>
    <property type="match status" value="1"/>
</dbReference>
<dbReference type="HAMAP" id="MF_00972">
    <property type="entry name" value="tRNA_aden_deaminase"/>
    <property type="match status" value="1"/>
</dbReference>
<dbReference type="InterPro" id="IPR016193">
    <property type="entry name" value="Cytidine_deaminase-like"/>
</dbReference>
<evidence type="ECO:0000256" key="2">
    <source>
        <dbReference type="ARBA" id="ARBA00010669"/>
    </source>
</evidence>
<dbReference type="GO" id="GO:0052717">
    <property type="term" value="F:tRNA-specific adenosine-34 deaminase activity"/>
    <property type="evidence" value="ECO:0007669"/>
    <property type="project" value="UniProtKB-EC"/>
</dbReference>
<evidence type="ECO:0000313" key="13">
    <source>
        <dbReference type="EMBL" id="CAB4615554.1"/>
    </source>
</evidence>
<evidence type="ECO:0000256" key="4">
    <source>
        <dbReference type="ARBA" id="ARBA00012740"/>
    </source>
</evidence>
<dbReference type="EMBL" id="CAEZSN010000063">
    <property type="protein sequence ID" value="CAB4543624.1"/>
    <property type="molecule type" value="Genomic_DNA"/>
</dbReference>
<dbReference type="AlphaFoldDB" id="A0A6J6HWN0"/>
<evidence type="ECO:0000259" key="11">
    <source>
        <dbReference type="PROSITE" id="PS51747"/>
    </source>
</evidence>
<feature type="domain" description="CMP/dCMP-type deaminase" evidence="11">
    <location>
        <begin position="3"/>
        <end position="117"/>
    </location>
</feature>
<comment type="subunit">
    <text evidence="3">Homodimer.</text>
</comment>
<evidence type="ECO:0000313" key="12">
    <source>
        <dbReference type="EMBL" id="CAB4543624.1"/>
    </source>
</evidence>
<dbReference type="PANTHER" id="PTHR11079">
    <property type="entry name" value="CYTOSINE DEAMINASE FAMILY MEMBER"/>
    <property type="match status" value="1"/>
</dbReference>
<dbReference type="InterPro" id="IPR028883">
    <property type="entry name" value="tRNA_aden_deaminase"/>
</dbReference>
<dbReference type="GO" id="GO:0002100">
    <property type="term" value="P:tRNA wobble adenosine to inosine editing"/>
    <property type="evidence" value="ECO:0007669"/>
    <property type="project" value="InterPro"/>
</dbReference>
<evidence type="ECO:0000256" key="1">
    <source>
        <dbReference type="ARBA" id="ARBA00001947"/>
    </source>
</evidence>